<feature type="transmembrane region" description="Helical" evidence="5">
    <location>
        <begin position="189"/>
        <end position="208"/>
    </location>
</feature>
<dbReference type="GO" id="GO:0022857">
    <property type="term" value="F:transmembrane transporter activity"/>
    <property type="evidence" value="ECO:0007669"/>
    <property type="project" value="InterPro"/>
</dbReference>
<feature type="transmembrane region" description="Helical" evidence="5">
    <location>
        <begin position="104"/>
        <end position="122"/>
    </location>
</feature>
<gene>
    <name evidence="8" type="primary">LOC112042468</name>
</gene>
<dbReference type="GO" id="GO:0016020">
    <property type="term" value="C:membrane"/>
    <property type="evidence" value="ECO:0007669"/>
    <property type="project" value="UniProtKB-SubCell"/>
</dbReference>
<dbReference type="RefSeq" id="XP_023932812.1">
    <property type="nucleotide sequence ID" value="XM_024077044.1"/>
</dbReference>
<feature type="transmembrane region" description="Helical" evidence="5">
    <location>
        <begin position="250"/>
        <end position="267"/>
    </location>
</feature>
<evidence type="ECO:0000313" key="7">
    <source>
        <dbReference type="Proteomes" id="UP000085678"/>
    </source>
</evidence>
<dbReference type="AlphaFoldDB" id="A0A2R2MS39"/>
<feature type="domain" description="Major facilitator superfamily (MFS) profile" evidence="6">
    <location>
        <begin position="1"/>
        <end position="306"/>
    </location>
</feature>
<dbReference type="Proteomes" id="UP000085678">
    <property type="component" value="Unplaced"/>
</dbReference>
<dbReference type="InterPro" id="IPR005828">
    <property type="entry name" value="MFS_sugar_transport-like"/>
</dbReference>
<dbReference type="Gene3D" id="1.20.1250.20">
    <property type="entry name" value="MFS general substrate transporter like domains"/>
    <property type="match status" value="1"/>
</dbReference>
<keyword evidence="3 5" id="KW-1133">Transmembrane helix</keyword>
<feature type="transmembrane region" description="Helical" evidence="5">
    <location>
        <begin position="75"/>
        <end position="98"/>
    </location>
</feature>
<feature type="transmembrane region" description="Helical" evidence="5">
    <location>
        <begin position="50"/>
        <end position="68"/>
    </location>
</feature>
<dbReference type="PROSITE" id="PS50850">
    <property type="entry name" value="MFS"/>
    <property type="match status" value="1"/>
</dbReference>
<evidence type="ECO:0000313" key="8">
    <source>
        <dbReference type="RefSeq" id="XP_023932812.1"/>
    </source>
</evidence>
<dbReference type="InterPro" id="IPR005829">
    <property type="entry name" value="Sugar_transporter_CS"/>
</dbReference>
<evidence type="ECO:0000256" key="2">
    <source>
        <dbReference type="ARBA" id="ARBA00022692"/>
    </source>
</evidence>
<evidence type="ECO:0000256" key="1">
    <source>
        <dbReference type="ARBA" id="ARBA00004141"/>
    </source>
</evidence>
<dbReference type="OrthoDB" id="5141738at2759"/>
<name>A0A2R2MS39_LINAN</name>
<dbReference type="SUPFAM" id="SSF103473">
    <property type="entry name" value="MFS general substrate transporter"/>
    <property type="match status" value="1"/>
</dbReference>
<dbReference type="PROSITE" id="PS00216">
    <property type="entry name" value="SUGAR_TRANSPORT_1"/>
    <property type="match status" value="1"/>
</dbReference>
<keyword evidence="7" id="KW-1185">Reference proteome</keyword>
<dbReference type="PANTHER" id="PTHR24064">
    <property type="entry name" value="SOLUTE CARRIER FAMILY 22 MEMBER"/>
    <property type="match status" value="1"/>
</dbReference>
<feature type="transmembrane region" description="Helical" evidence="5">
    <location>
        <begin position="220"/>
        <end position="241"/>
    </location>
</feature>
<proteinExistence type="predicted"/>
<organism evidence="7 8">
    <name type="scientific">Lingula anatina</name>
    <name type="common">Brachiopod</name>
    <name type="synonym">Lingula unguis</name>
    <dbReference type="NCBI Taxonomy" id="7574"/>
    <lineage>
        <taxon>Eukaryota</taxon>
        <taxon>Metazoa</taxon>
        <taxon>Spiralia</taxon>
        <taxon>Lophotrochozoa</taxon>
        <taxon>Brachiopoda</taxon>
        <taxon>Linguliformea</taxon>
        <taxon>Lingulata</taxon>
        <taxon>Lingulida</taxon>
        <taxon>Linguloidea</taxon>
        <taxon>Lingulidae</taxon>
        <taxon>Lingula</taxon>
    </lineage>
</organism>
<dbReference type="InterPro" id="IPR020846">
    <property type="entry name" value="MFS_dom"/>
</dbReference>
<dbReference type="GeneID" id="112042468"/>
<accession>A0A2R2MS39</accession>
<evidence type="ECO:0000256" key="5">
    <source>
        <dbReference type="SAM" id="Phobius"/>
    </source>
</evidence>
<dbReference type="KEGG" id="lak:112042468"/>
<feature type="transmembrane region" description="Helical" evidence="5">
    <location>
        <begin position="20"/>
        <end position="44"/>
    </location>
</feature>
<protein>
    <submittedName>
        <fullName evidence="8">Organic cation transporter protein-like</fullName>
    </submittedName>
</protein>
<keyword evidence="2 5" id="KW-0812">Transmembrane</keyword>
<feature type="transmembrane region" description="Helical" evidence="5">
    <location>
        <begin position="273"/>
        <end position="296"/>
    </location>
</feature>
<evidence type="ECO:0000256" key="3">
    <source>
        <dbReference type="ARBA" id="ARBA00022989"/>
    </source>
</evidence>
<dbReference type="InterPro" id="IPR036259">
    <property type="entry name" value="MFS_trans_sf"/>
</dbReference>
<evidence type="ECO:0000256" key="4">
    <source>
        <dbReference type="ARBA" id="ARBA00023136"/>
    </source>
</evidence>
<sequence>MSQFMIIHNNFRFGRRPTFLVAIMLSVSFGILTALSPNMIVFIVSLGLQGLVNGCLFLTIFTLGVEFVGPSKRNLAGFGVMYFFSFGYCYIVLIAYFIRNWRHFALALYVPAYLFGVYYFILPESFRWLLSRRRIEEAEKLIRSVSMTNINSEPDDETIKSVIEDKDEAVISARTYTPLDLVRTWKRTALTANVCFNWLVNGMVYYGLALNSEGLGGDLYLNFTLMGAIEIPAYTLAVFLIDKIGRRKSLTGFMVLGGVACIVSGSLSPDLHWLIVTLAVLGKMGISASFTIIYVVTAEVYPTVMR</sequence>
<evidence type="ECO:0000259" key="6">
    <source>
        <dbReference type="PROSITE" id="PS50850"/>
    </source>
</evidence>
<keyword evidence="4 5" id="KW-0472">Membrane</keyword>
<reference evidence="8" key="1">
    <citation type="submission" date="2025-08" db="UniProtKB">
        <authorList>
            <consortium name="RefSeq"/>
        </authorList>
    </citation>
    <scope>IDENTIFICATION</scope>
    <source>
        <tissue evidence="8">Gonads</tissue>
    </source>
</reference>
<dbReference type="InParanoid" id="A0A2R2MS39"/>
<dbReference type="Pfam" id="PF00083">
    <property type="entry name" value="Sugar_tr"/>
    <property type="match status" value="1"/>
</dbReference>
<comment type="subcellular location">
    <subcellularLocation>
        <location evidence="1">Membrane</location>
        <topology evidence="1">Multi-pass membrane protein</topology>
    </subcellularLocation>
</comment>